<gene>
    <name evidence="1" type="ORF">Patl1_14002</name>
</gene>
<organism evidence="1 2">
    <name type="scientific">Pistacia atlantica</name>
    <dbReference type="NCBI Taxonomy" id="434234"/>
    <lineage>
        <taxon>Eukaryota</taxon>
        <taxon>Viridiplantae</taxon>
        <taxon>Streptophyta</taxon>
        <taxon>Embryophyta</taxon>
        <taxon>Tracheophyta</taxon>
        <taxon>Spermatophyta</taxon>
        <taxon>Magnoliopsida</taxon>
        <taxon>eudicotyledons</taxon>
        <taxon>Gunneridae</taxon>
        <taxon>Pentapetalae</taxon>
        <taxon>rosids</taxon>
        <taxon>malvids</taxon>
        <taxon>Sapindales</taxon>
        <taxon>Anacardiaceae</taxon>
        <taxon>Pistacia</taxon>
    </lineage>
</organism>
<accession>A0ACC1AW10</accession>
<evidence type="ECO:0000313" key="2">
    <source>
        <dbReference type="Proteomes" id="UP001164250"/>
    </source>
</evidence>
<dbReference type="EMBL" id="CM047904">
    <property type="protein sequence ID" value="KAJ0090872.1"/>
    <property type="molecule type" value="Genomic_DNA"/>
</dbReference>
<comment type="caution">
    <text evidence="1">The sequence shown here is derived from an EMBL/GenBank/DDBJ whole genome shotgun (WGS) entry which is preliminary data.</text>
</comment>
<reference evidence="2" key="1">
    <citation type="journal article" date="2023" name="G3 (Bethesda)">
        <title>Genome assembly and association tests identify interacting loci associated with vigor, precocity, and sex in interspecific pistachio rootstocks.</title>
        <authorList>
            <person name="Palmer W."/>
            <person name="Jacygrad E."/>
            <person name="Sagayaradj S."/>
            <person name="Cavanaugh K."/>
            <person name="Han R."/>
            <person name="Bertier L."/>
            <person name="Beede B."/>
            <person name="Kafkas S."/>
            <person name="Golino D."/>
            <person name="Preece J."/>
            <person name="Michelmore R."/>
        </authorList>
    </citation>
    <scope>NUCLEOTIDE SEQUENCE [LARGE SCALE GENOMIC DNA]</scope>
</reference>
<keyword evidence="2" id="KW-1185">Reference proteome</keyword>
<evidence type="ECO:0000313" key="1">
    <source>
        <dbReference type="EMBL" id="KAJ0090872.1"/>
    </source>
</evidence>
<protein>
    <submittedName>
        <fullName evidence="1">Uncharacterized protein</fullName>
    </submittedName>
</protein>
<sequence length="208" mass="22880">MLSWLVSDEQAKNGVSSGSLIKSVVLQIVLKRLNWKWLLALSSLPSFVVLLFYGIVPESPSMQTKCGSTAKLSKAVNDSSLYTDVFLASLGELPRLVLAAILVDRVGRKFSMMVLFILTSDFPHTIDISNFCKVNRSWSGNRCGKNRWYDMPSCSSCHQTAAVILSEIVIVVAAISVRFIPFKTKGQAFEGHSLCTSGQARLQGMNKN</sequence>
<proteinExistence type="predicted"/>
<name>A0ACC1AW10_9ROSI</name>
<dbReference type="Proteomes" id="UP001164250">
    <property type="component" value="Chromosome 8"/>
</dbReference>